<evidence type="ECO:0000313" key="3">
    <source>
        <dbReference type="Proteomes" id="UP000606172"/>
    </source>
</evidence>
<accession>A0A919RIA4</accession>
<protein>
    <submittedName>
        <fullName evidence="2">Uncharacterized protein</fullName>
    </submittedName>
</protein>
<organism evidence="2 3">
    <name type="scientific">Sinosporangium siamense</name>
    <dbReference type="NCBI Taxonomy" id="1367973"/>
    <lineage>
        <taxon>Bacteria</taxon>
        <taxon>Bacillati</taxon>
        <taxon>Actinomycetota</taxon>
        <taxon>Actinomycetes</taxon>
        <taxon>Streptosporangiales</taxon>
        <taxon>Streptosporangiaceae</taxon>
        <taxon>Sinosporangium</taxon>
    </lineage>
</organism>
<keyword evidence="1" id="KW-0472">Membrane</keyword>
<feature type="transmembrane region" description="Helical" evidence="1">
    <location>
        <begin position="223"/>
        <end position="239"/>
    </location>
</feature>
<gene>
    <name evidence="2" type="ORF">Ssi02_45640</name>
</gene>
<keyword evidence="3" id="KW-1185">Reference proteome</keyword>
<evidence type="ECO:0000256" key="1">
    <source>
        <dbReference type="SAM" id="Phobius"/>
    </source>
</evidence>
<feature type="transmembrane region" description="Helical" evidence="1">
    <location>
        <begin position="120"/>
        <end position="140"/>
    </location>
</feature>
<dbReference type="AlphaFoldDB" id="A0A919RIA4"/>
<feature type="transmembrane region" description="Helical" evidence="1">
    <location>
        <begin position="193"/>
        <end position="211"/>
    </location>
</feature>
<comment type="caution">
    <text evidence="2">The sequence shown here is derived from an EMBL/GenBank/DDBJ whole genome shotgun (WGS) entry which is preliminary data.</text>
</comment>
<proteinExistence type="predicted"/>
<reference evidence="2" key="1">
    <citation type="submission" date="2021-01" db="EMBL/GenBank/DDBJ databases">
        <title>Whole genome shotgun sequence of Sinosporangium siamense NBRC 109515.</title>
        <authorList>
            <person name="Komaki H."/>
            <person name="Tamura T."/>
        </authorList>
    </citation>
    <scope>NUCLEOTIDE SEQUENCE</scope>
    <source>
        <strain evidence="2">NBRC 109515</strain>
    </source>
</reference>
<keyword evidence="1" id="KW-0812">Transmembrane</keyword>
<feature type="transmembrane region" description="Helical" evidence="1">
    <location>
        <begin position="147"/>
        <end position="166"/>
    </location>
</feature>
<sequence>MRLNAWFLPVVAAGVAALAWGGVAEQVDWRALHWGHTSGQFARQLVLPGILTAAAASHLAARLTPRTRVFAQPWSVRAGSPVVLRHLGQLLGWFVPAYLLGLAPLVWSTAQRNAFGSPDLLLAAGAVVGLSAFVALGYLIGVLTQNLLAVPLTVTTVFLVAGLPHLDDAWNAVVPTMPQVPRLGREQPAGLSLYRLSAAVVFCLVFGWLAARMLRGRRRPAPVHGLLVIPVAMVVFPLLRPLEAVTALPGRQVCESHGGVTYCVHEGHRAELAPIRDAAAPIFAALGPHVTGVRQVRDMALALPPAQAGTVRLTVAPGWDPAEEVPGEVANTMLSRLSRCAFASFSIGDGATVDERRAYVISEFGHWLRSRSAGLAVPSGGLFERARPEQVRRWVTERRAEIAACTVDPEELPWR</sequence>
<dbReference type="EMBL" id="BOOW01000029">
    <property type="protein sequence ID" value="GII94333.1"/>
    <property type="molecule type" value="Genomic_DNA"/>
</dbReference>
<evidence type="ECO:0000313" key="2">
    <source>
        <dbReference type="EMBL" id="GII94333.1"/>
    </source>
</evidence>
<feature type="transmembrane region" description="Helical" evidence="1">
    <location>
        <begin position="45"/>
        <end position="61"/>
    </location>
</feature>
<dbReference type="RefSeq" id="WP_204028701.1">
    <property type="nucleotide sequence ID" value="NZ_BOOW01000029.1"/>
</dbReference>
<dbReference type="Proteomes" id="UP000606172">
    <property type="component" value="Unassembled WGS sequence"/>
</dbReference>
<name>A0A919RIA4_9ACTN</name>
<keyword evidence="1" id="KW-1133">Transmembrane helix</keyword>